<dbReference type="SUPFAM" id="SSF49899">
    <property type="entry name" value="Concanavalin A-like lectins/glucanases"/>
    <property type="match status" value="1"/>
</dbReference>
<dbReference type="Pfam" id="PF00629">
    <property type="entry name" value="MAM"/>
    <property type="match status" value="1"/>
</dbReference>
<dbReference type="CDD" id="cd06263">
    <property type="entry name" value="MAM"/>
    <property type="match status" value="1"/>
</dbReference>
<dbReference type="PROSITE" id="PS50060">
    <property type="entry name" value="MAM_2"/>
    <property type="match status" value="1"/>
</dbReference>
<reference evidence="4" key="1">
    <citation type="submission" date="2022-11" db="UniProtKB">
        <authorList>
            <consortium name="WormBaseParasite"/>
        </authorList>
    </citation>
    <scope>IDENTIFICATION</scope>
</reference>
<accession>A0A914X2W3</accession>
<name>A0A914X2W3_9BILA</name>
<dbReference type="WBParaSite" id="PSAMB.scaffold57size91771.g1462.t1">
    <property type="protein sequence ID" value="PSAMB.scaffold57size91771.g1462.t1"/>
    <property type="gene ID" value="PSAMB.scaffold57size91771.g1462"/>
</dbReference>
<sequence>MLKTLVLCLCLIVWPSSGAYLRPAYHDPETKASDICSFENGLCGWSTEGENSDFQFVMGHGDDKAPGELRPSIDKTTGTGNGKYMYVQPSETTKKGDIASLISPVFNGTEAGDKYIVFYAYQDQENETDFMTFKCCIRPVGWNESVCWINFKSMGIIINRWRYLDVSRLPPGPYQVIIQAVCGEGKKSVIAIDDFAVYNIKYDFAE</sequence>
<dbReference type="SMART" id="SM00137">
    <property type="entry name" value="MAM"/>
    <property type="match status" value="1"/>
</dbReference>
<organism evidence="3 4">
    <name type="scientific">Plectus sambesii</name>
    <dbReference type="NCBI Taxonomy" id="2011161"/>
    <lineage>
        <taxon>Eukaryota</taxon>
        <taxon>Metazoa</taxon>
        <taxon>Ecdysozoa</taxon>
        <taxon>Nematoda</taxon>
        <taxon>Chromadorea</taxon>
        <taxon>Plectida</taxon>
        <taxon>Plectina</taxon>
        <taxon>Plectoidea</taxon>
        <taxon>Plectidae</taxon>
        <taxon>Plectus</taxon>
    </lineage>
</organism>
<dbReference type="PANTHER" id="PTHR23282">
    <property type="entry name" value="APICAL ENDOSOMAL GLYCOPROTEIN PRECURSOR"/>
    <property type="match status" value="1"/>
</dbReference>
<dbReference type="GO" id="GO:0016020">
    <property type="term" value="C:membrane"/>
    <property type="evidence" value="ECO:0007669"/>
    <property type="project" value="InterPro"/>
</dbReference>
<dbReference type="InterPro" id="IPR051560">
    <property type="entry name" value="MAM_domain-containing"/>
</dbReference>
<evidence type="ECO:0000313" key="3">
    <source>
        <dbReference type="Proteomes" id="UP000887566"/>
    </source>
</evidence>
<dbReference type="AlphaFoldDB" id="A0A914X2W3"/>
<evidence type="ECO:0000256" key="1">
    <source>
        <dbReference type="SAM" id="SignalP"/>
    </source>
</evidence>
<dbReference type="PANTHER" id="PTHR23282:SF101">
    <property type="entry name" value="MAM DOMAIN-CONTAINING PROTEIN"/>
    <property type="match status" value="1"/>
</dbReference>
<feature type="chain" id="PRO_5038123197" evidence="1">
    <location>
        <begin position="19"/>
        <end position="206"/>
    </location>
</feature>
<keyword evidence="1" id="KW-0732">Signal</keyword>
<feature type="domain" description="MAM" evidence="2">
    <location>
        <begin position="34"/>
        <end position="197"/>
    </location>
</feature>
<dbReference type="InterPro" id="IPR013320">
    <property type="entry name" value="ConA-like_dom_sf"/>
</dbReference>
<proteinExistence type="predicted"/>
<dbReference type="Gene3D" id="2.60.120.200">
    <property type="match status" value="1"/>
</dbReference>
<protein>
    <submittedName>
        <fullName evidence="4">MAM domain-containing protein</fullName>
    </submittedName>
</protein>
<keyword evidence="3" id="KW-1185">Reference proteome</keyword>
<evidence type="ECO:0000313" key="4">
    <source>
        <dbReference type="WBParaSite" id="PSAMB.scaffold57size91771.g1462.t1"/>
    </source>
</evidence>
<dbReference type="InterPro" id="IPR000998">
    <property type="entry name" value="MAM_dom"/>
</dbReference>
<feature type="signal peptide" evidence="1">
    <location>
        <begin position="1"/>
        <end position="18"/>
    </location>
</feature>
<evidence type="ECO:0000259" key="2">
    <source>
        <dbReference type="PROSITE" id="PS50060"/>
    </source>
</evidence>
<dbReference type="Proteomes" id="UP000887566">
    <property type="component" value="Unplaced"/>
</dbReference>